<evidence type="ECO:0000256" key="1">
    <source>
        <dbReference type="SAM" id="SignalP"/>
    </source>
</evidence>
<dbReference type="Proteomes" id="UP000807342">
    <property type="component" value="Unassembled WGS sequence"/>
</dbReference>
<evidence type="ECO:0000313" key="3">
    <source>
        <dbReference type="Proteomes" id="UP000807342"/>
    </source>
</evidence>
<evidence type="ECO:0000313" key="2">
    <source>
        <dbReference type="EMBL" id="KAF9447391.1"/>
    </source>
</evidence>
<proteinExistence type="predicted"/>
<organism evidence="2 3">
    <name type="scientific">Macrolepiota fuliginosa MF-IS2</name>
    <dbReference type="NCBI Taxonomy" id="1400762"/>
    <lineage>
        <taxon>Eukaryota</taxon>
        <taxon>Fungi</taxon>
        <taxon>Dikarya</taxon>
        <taxon>Basidiomycota</taxon>
        <taxon>Agaricomycotina</taxon>
        <taxon>Agaricomycetes</taxon>
        <taxon>Agaricomycetidae</taxon>
        <taxon>Agaricales</taxon>
        <taxon>Agaricineae</taxon>
        <taxon>Agaricaceae</taxon>
        <taxon>Macrolepiota</taxon>
    </lineage>
</organism>
<dbReference type="EMBL" id="MU151202">
    <property type="protein sequence ID" value="KAF9447391.1"/>
    <property type="molecule type" value="Genomic_DNA"/>
</dbReference>
<name>A0A9P5XDP0_9AGAR</name>
<dbReference type="PANTHER" id="PTHR34883">
    <property type="entry name" value="SERINE-RICH PROTEIN, PUTATIVE-RELATED-RELATED"/>
    <property type="match status" value="1"/>
</dbReference>
<accession>A0A9P5XDP0</accession>
<comment type="caution">
    <text evidence="2">The sequence shown here is derived from an EMBL/GenBank/DDBJ whole genome shotgun (WGS) entry which is preliminary data.</text>
</comment>
<dbReference type="OrthoDB" id="1921208at2759"/>
<keyword evidence="1" id="KW-0732">Signal</keyword>
<evidence type="ECO:0008006" key="4">
    <source>
        <dbReference type="Google" id="ProtNLM"/>
    </source>
</evidence>
<sequence>MTNGAMLLLALVLQLVPLISAQSVHNVSVGVEGSFFSPQTTSAGEGDIINFIFGGDIHDVTQSSFQAPCSPLPGGFSSGLMGRGPDFSLPTLMWSMTITNASMPIWFFCAATRPTSHCQEGMVGSINPPSQDQFQQFQNAAKQVSSTPAVSLSVQQ</sequence>
<feature type="chain" id="PRO_5040263390" description="Extracellular serine-rich protein" evidence="1">
    <location>
        <begin position="22"/>
        <end position="156"/>
    </location>
</feature>
<gene>
    <name evidence="2" type="ORF">P691DRAFT_125033</name>
</gene>
<feature type="signal peptide" evidence="1">
    <location>
        <begin position="1"/>
        <end position="21"/>
    </location>
</feature>
<dbReference type="Gene3D" id="2.60.40.420">
    <property type="entry name" value="Cupredoxins - blue copper proteins"/>
    <property type="match status" value="1"/>
</dbReference>
<dbReference type="InterPro" id="IPR008972">
    <property type="entry name" value="Cupredoxin"/>
</dbReference>
<dbReference type="PANTHER" id="PTHR34883:SF15">
    <property type="entry name" value="EXTRACELLULAR SERINE-RICH PROTEIN"/>
    <property type="match status" value="1"/>
</dbReference>
<keyword evidence="3" id="KW-1185">Reference proteome</keyword>
<dbReference type="InterPro" id="IPR052953">
    <property type="entry name" value="Ser-rich/MCO-related"/>
</dbReference>
<dbReference type="CDD" id="cd00920">
    <property type="entry name" value="Cupredoxin"/>
    <property type="match status" value="1"/>
</dbReference>
<dbReference type="SUPFAM" id="SSF49503">
    <property type="entry name" value="Cupredoxins"/>
    <property type="match status" value="1"/>
</dbReference>
<dbReference type="AlphaFoldDB" id="A0A9P5XDP0"/>
<reference evidence="2" key="1">
    <citation type="submission" date="2020-11" db="EMBL/GenBank/DDBJ databases">
        <authorList>
            <consortium name="DOE Joint Genome Institute"/>
            <person name="Ahrendt S."/>
            <person name="Riley R."/>
            <person name="Andreopoulos W."/>
            <person name="Labutti K."/>
            <person name="Pangilinan J."/>
            <person name="Ruiz-Duenas F.J."/>
            <person name="Barrasa J.M."/>
            <person name="Sanchez-Garcia M."/>
            <person name="Camarero S."/>
            <person name="Miyauchi S."/>
            <person name="Serrano A."/>
            <person name="Linde D."/>
            <person name="Babiker R."/>
            <person name="Drula E."/>
            <person name="Ayuso-Fernandez I."/>
            <person name="Pacheco R."/>
            <person name="Padilla G."/>
            <person name="Ferreira P."/>
            <person name="Barriuso J."/>
            <person name="Kellner H."/>
            <person name="Castanera R."/>
            <person name="Alfaro M."/>
            <person name="Ramirez L."/>
            <person name="Pisabarro A.G."/>
            <person name="Kuo A."/>
            <person name="Tritt A."/>
            <person name="Lipzen A."/>
            <person name="He G."/>
            <person name="Yan M."/>
            <person name="Ng V."/>
            <person name="Cullen D."/>
            <person name="Martin F."/>
            <person name="Rosso M.-N."/>
            <person name="Henrissat B."/>
            <person name="Hibbett D."/>
            <person name="Martinez A.T."/>
            <person name="Grigoriev I.V."/>
        </authorList>
    </citation>
    <scope>NUCLEOTIDE SEQUENCE</scope>
    <source>
        <strain evidence="2">MF-IS2</strain>
    </source>
</reference>
<protein>
    <recommendedName>
        <fullName evidence="4">Extracellular serine-rich protein</fullName>
    </recommendedName>
</protein>